<dbReference type="EMBL" id="JBHSUB010000008">
    <property type="protein sequence ID" value="MFC6377967.1"/>
    <property type="molecule type" value="Genomic_DNA"/>
</dbReference>
<evidence type="ECO:0000259" key="3">
    <source>
        <dbReference type="Pfam" id="PF00501"/>
    </source>
</evidence>
<keyword evidence="2" id="KW-0436">Ligase</keyword>
<evidence type="ECO:0000313" key="6">
    <source>
        <dbReference type="Proteomes" id="UP001596230"/>
    </source>
</evidence>
<feature type="domain" description="AMP-binding enzyme C-terminal" evidence="4">
    <location>
        <begin position="404"/>
        <end position="480"/>
    </location>
</feature>
<dbReference type="InterPro" id="IPR000873">
    <property type="entry name" value="AMP-dep_synth/lig_dom"/>
</dbReference>
<reference evidence="6" key="1">
    <citation type="journal article" date="2019" name="Int. J. Syst. Evol. Microbiol.">
        <title>The Global Catalogue of Microorganisms (GCM) 10K type strain sequencing project: providing services to taxonomists for standard genome sequencing and annotation.</title>
        <authorList>
            <consortium name="The Broad Institute Genomics Platform"/>
            <consortium name="The Broad Institute Genome Sequencing Center for Infectious Disease"/>
            <person name="Wu L."/>
            <person name="Ma J."/>
        </authorList>
    </citation>
    <scope>NUCLEOTIDE SEQUENCE [LARGE SCALE GENOMIC DNA]</scope>
    <source>
        <strain evidence="6">CGMCC 1.18518</strain>
    </source>
</reference>
<comment type="caution">
    <text evidence="5">The sequence shown here is derived from an EMBL/GenBank/DDBJ whole genome shotgun (WGS) entry which is preliminary data.</text>
</comment>
<protein>
    <submittedName>
        <fullName evidence="5">Class I adenylate-forming enzyme family protein</fullName>
    </submittedName>
</protein>
<dbReference type="Proteomes" id="UP001596230">
    <property type="component" value="Unassembled WGS sequence"/>
</dbReference>
<dbReference type="InterPro" id="IPR020845">
    <property type="entry name" value="AMP-binding_CS"/>
</dbReference>
<evidence type="ECO:0000256" key="2">
    <source>
        <dbReference type="ARBA" id="ARBA00022598"/>
    </source>
</evidence>
<dbReference type="PROSITE" id="PS00455">
    <property type="entry name" value="AMP_BINDING"/>
    <property type="match status" value="1"/>
</dbReference>
<accession>A0ABW1VZ24</accession>
<dbReference type="Gene3D" id="3.30.300.30">
    <property type="match status" value="1"/>
</dbReference>
<name>A0ABW1VZ24_9GAMM</name>
<dbReference type="InterPro" id="IPR045851">
    <property type="entry name" value="AMP-bd_C_sf"/>
</dbReference>
<sequence length="493" mass="54303">MNLCNLFINAWHKYRDNIAIIDNQTNHTVTFHDIICHFSHMARFFDQHHIAPGSKIAILTAPDSAGLLLDYAVMATGRIKVPLDNTLSNAEIKAQIADSGATILFYSGKYREMALQLPQEELLCLPVPPLAALPVEEFSPGNITPDQLLSLNYTGGSTGLPKAVMHTHRSFVNIISNMVIARDIHPGDRFLNVRPLWPIASVVVLAHLLAGGTLVLEDRFRAENFLSLLEKHQIAYSSLVPTQLARLLARHPEADQLSLKTLRCIDIGASAVPAEVLDRALYLFNRRLAILYGMTEAPWSSYLRYQDIPDLSGNELSGLIGRPVFASALKIDQPDINGIGEILISGSHLMAGYWKNEALTREVLQGPWLRTGDLGKIVGSGYISIAGRIKEIIRSGGKSVLPKEVENCILSWPGVAEVHVFGRPDNEWGEKICAAIVLSVSPEKFSIEELSRFCKANLSGFKVPKTFYIVDSLPRSHYGKIKSAQVAEMTAGL</sequence>
<dbReference type="PANTHER" id="PTHR43201">
    <property type="entry name" value="ACYL-COA SYNTHETASE"/>
    <property type="match status" value="1"/>
</dbReference>
<evidence type="ECO:0000259" key="4">
    <source>
        <dbReference type="Pfam" id="PF13193"/>
    </source>
</evidence>
<keyword evidence="6" id="KW-1185">Reference proteome</keyword>
<dbReference type="SUPFAM" id="SSF56801">
    <property type="entry name" value="Acetyl-CoA synthetase-like"/>
    <property type="match status" value="1"/>
</dbReference>
<dbReference type="Pfam" id="PF00501">
    <property type="entry name" value="AMP-binding"/>
    <property type="match status" value="1"/>
</dbReference>
<dbReference type="RefSeq" id="WP_385949130.1">
    <property type="nucleotide sequence ID" value="NZ_JBHSUB010000008.1"/>
</dbReference>
<dbReference type="InterPro" id="IPR042099">
    <property type="entry name" value="ANL_N_sf"/>
</dbReference>
<dbReference type="Pfam" id="PF13193">
    <property type="entry name" value="AMP-binding_C"/>
    <property type="match status" value="1"/>
</dbReference>
<dbReference type="Gene3D" id="3.40.50.12780">
    <property type="entry name" value="N-terminal domain of ligase-like"/>
    <property type="match status" value="1"/>
</dbReference>
<dbReference type="InterPro" id="IPR025110">
    <property type="entry name" value="AMP-bd_C"/>
</dbReference>
<evidence type="ECO:0000256" key="1">
    <source>
        <dbReference type="ARBA" id="ARBA00006432"/>
    </source>
</evidence>
<proteinExistence type="inferred from homology"/>
<feature type="domain" description="AMP-dependent synthetase/ligase" evidence="3">
    <location>
        <begin position="10"/>
        <end position="354"/>
    </location>
</feature>
<comment type="similarity">
    <text evidence="1">Belongs to the ATP-dependent AMP-binding enzyme family.</text>
</comment>
<organism evidence="5 6">
    <name type="scientific">Tatumella terrea</name>
    <dbReference type="NCBI Taxonomy" id="419007"/>
    <lineage>
        <taxon>Bacteria</taxon>
        <taxon>Pseudomonadati</taxon>
        <taxon>Pseudomonadota</taxon>
        <taxon>Gammaproteobacteria</taxon>
        <taxon>Enterobacterales</taxon>
        <taxon>Erwiniaceae</taxon>
        <taxon>Tatumella</taxon>
    </lineage>
</organism>
<gene>
    <name evidence="5" type="ORF">ACFP9W_07680</name>
</gene>
<dbReference type="PANTHER" id="PTHR43201:SF5">
    <property type="entry name" value="MEDIUM-CHAIN ACYL-COA LIGASE ACSF2, MITOCHONDRIAL"/>
    <property type="match status" value="1"/>
</dbReference>
<evidence type="ECO:0000313" key="5">
    <source>
        <dbReference type="EMBL" id="MFC6377967.1"/>
    </source>
</evidence>